<dbReference type="GO" id="GO:0005634">
    <property type="term" value="C:nucleus"/>
    <property type="evidence" value="ECO:0007669"/>
    <property type="project" value="UniProtKB-ARBA"/>
</dbReference>
<dbReference type="Proteomes" id="UP001634394">
    <property type="component" value="Unassembled WGS sequence"/>
</dbReference>
<evidence type="ECO:0000256" key="3">
    <source>
        <dbReference type="ARBA" id="ARBA00022771"/>
    </source>
</evidence>
<dbReference type="SUPFAM" id="SSF90229">
    <property type="entry name" value="CCCH zinc finger"/>
    <property type="match status" value="1"/>
</dbReference>
<accession>A0ABD3VHQ4</accession>
<feature type="domain" description="C3H1-type" evidence="12">
    <location>
        <begin position="927"/>
        <end position="948"/>
    </location>
</feature>
<gene>
    <name evidence="13" type="ORF">ACJMK2_010213</name>
    <name evidence="14" type="ORF">ACJMK2_010222</name>
</gene>
<dbReference type="InterPro" id="IPR036855">
    <property type="entry name" value="Znf_CCCH_sf"/>
</dbReference>
<evidence type="ECO:0000256" key="6">
    <source>
        <dbReference type="ARBA" id="ARBA00057285"/>
    </source>
</evidence>
<keyword evidence="15" id="KW-1185">Reference proteome</keyword>
<evidence type="ECO:0000313" key="14">
    <source>
        <dbReference type="EMBL" id="KAL3860050.1"/>
    </source>
</evidence>
<feature type="domain" description="C3H1-type" evidence="12">
    <location>
        <begin position="976"/>
        <end position="1003"/>
    </location>
</feature>
<dbReference type="GO" id="GO:0003677">
    <property type="term" value="F:DNA binding"/>
    <property type="evidence" value="ECO:0007669"/>
    <property type="project" value="UniProtKB-KW"/>
</dbReference>
<dbReference type="SMART" id="SM00356">
    <property type="entry name" value="ZnF_C3H1"/>
    <property type="match status" value="5"/>
</dbReference>
<feature type="domain" description="C3H1-type" evidence="12">
    <location>
        <begin position="1004"/>
        <end position="1026"/>
    </location>
</feature>
<feature type="zinc finger region" description="C3H1-type" evidence="10">
    <location>
        <begin position="1004"/>
        <end position="1026"/>
    </location>
</feature>
<dbReference type="FunFam" id="4.10.1000.10:FF:000022">
    <property type="entry name" value="Zinc finger CCCH domain-containing protein 7"/>
    <property type="match status" value="1"/>
</dbReference>
<evidence type="ECO:0000256" key="10">
    <source>
        <dbReference type="PROSITE-ProRule" id="PRU00723"/>
    </source>
</evidence>
<dbReference type="EMBL" id="JBJQND010000012">
    <property type="protein sequence ID" value="KAL3860040.1"/>
    <property type="molecule type" value="Genomic_DNA"/>
</dbReference>
<protein>
    <recommendedName>
        <fullName evidence="8">Zinc finger CCCH domain-containing protein 3</fullName>
    </recommendedName>
    <alternativeName>
        <fullName evidence="9">Smad-interacting CPSF-like factor</fullName>
    </alternativeName>
</protein>
<feature type="region of interest" description="Disordered" evidence="11">
    <location>
        <begin position="580"/>
        <end position="604"/>
    </location>
</feature>
<keyword evidence="4 10" id="KW-0862">Zinc</keyword>
<dbReference type="PANTHER" id="PTHR46156:SF1">
    <property type="entry name" value="ZINC FINGER CCCH DOMAIN-CONTAINING PROTEIN 3"/>
    <property type="match status" value="1"/>
</dbReference>
<proteinExistence type="predicted"/>
<dbReference type="AlphaFoldDB" id="A0ABD3VHQ4"/>
<feature type="zinc finger region" description="C3H1-type" evidence="10">
    <location>
        <begin position="895"/>
        <end position="923"/>
    </location>
</feature>
<feature type="non-terminal residue" evidence="14">
    <location>
        <position position="1041"/>
    </location>
</feature>
<comment type="caution">
    <text evidence="14">The sequence shown here is derived from an EMBL/GenBank/DDBJ whole genome shotgun (WGS) entry which is preliminary data.</text>
</comment>
<feature type="zinc finger region" description="C3H1-type" evidence="10">
    <location>
        <begin position="927"/>
        <end position="948"/>
    </location>
</feature>
<dbReference type="PANTHER" id="PTHR46156">
    <property type="entry name" value="CCCH ZINGC FINGER"/>
    <property type="match status" value="1"/>
</dbReference>
<keyword evidence="2" id="KW-0677">Repeat</keyword>
<dbReference type="EMBL" id="JBJQND010000012">
    <property type="protein sequence ID" value="KAL3860050.1"/>
    <property type="molecule type" value="Genomic_DNA"/>
</dbReference>
<feature type="compositionally biased region" description="Low complexity" evidence="11">
    <location>
        <begin position="584"/>
        <end position="599"/>
    </location>
</feature>
<feature type="domain" description="C3H1-type" evidence="12">
    <location>
        <begin position="895"/>
        <end position="923"/>
    </location>
</feature>
<evidence type="ECO:0000313" key="15">
    <source>
        <dbReference type="Proteomes" id="UP001634394"/>
    </source>
</evidence>
<dbReference type="Gene3D" id="4.10.1000.10">
    <property type="entry name" value="Zinc finger, CCCH-type"/>
    <property type="match status" value="2"/>
</dbReference>
<dbReference type="Pfam" id="PF00642">
    <property type="entry name" value="zf-CCCH"/>
    <property type="match status" value="2"/>
</dbReference>
<evidence type="ECO:0000256" key="2">
    <source>
        <dbReference type="ARBA" id="ARBA00022737"/>
    </source>
</evidence>
<reference evidence="14 15" key="1">
    <citation type="submission" date="2024-11" db="EMBL/GenBank/DDBJ databases">
        <title>Chromosome-level genome assembly of the freshwater bivalve Anodonta woodiana.</title>
        <authorList>
            <person name="Chen X."/>
        </authorList>
    </citation>
    <scope>NUCLEOTIDE SEQUENCE [LARGE SCALE GENOMIC DNA]</scope>
    <source>
        <strain evidence="14">MN2024</strain>
        <tissue evidence="14">Gills</tissue>
    </source>
</reference>
<evidence type="ECO:0000256" key="8">
    <source>
        <dbReference type="ARBA" id="ARBA00071600"/>
    </source>
</evidence>
<evidence type="ECO:0000256" key="4">
    <source>
        <dbReference type="ARBA" id="ARBA00022833"/>
    </source>
</evidence>
<organism evidence="14 15">
    <name type="scientific">Sinanodonta woodiana</name>
    <name type="common">Chinese pond mussel</name>
    <name type="synonym">Anodonta woodiana</name>
    <dbReference type="NCBI Taxonomy" id="1069815"/>
    <lineage>
        <taxon>Eukaryota</taxon>
        <taxon>Metazoa</taxon>
        <taxon>Spiralia</taxon>
        <taxon>Lophotrochozoa</taxon>
        <taxon>Mollusca</taxon>
        <taxon>Bivalvia</taxon>
        <taxon>Autobranchia</taxon>
        <taxon>Heteroconchia</taxon>
        <taxon>Palaeoheterodonta</taxon>
        <taxon>Unionida</taxon>
        <taxon>Unionoidea</taxon>
        <taxon>Unionidae</taxon>
        <taxon>Unioninae</taxon>
        <taxon>Sinanodonta</taxon>
    </lineage>
</organism>
<evidence type="ECO:0000313" key="13">
    <source>
        <dbReference type="EMBL" id="KAL3860040.1"/>
    </source>
</evidence>
<dbReference type="PROSITE" id="PS50103">
    <property type="entry name" value="ZF_C3H1"/>
    <property type="match status" value="5"/>
</dbReference>
<name>A0ABD3VHQ4_SINWO</name>
<dbReference type="InterPro" id="IPR000571">
    <property type="entry name" value="Znf_CCCH"/>
</dbReference>
<dbReference type="GO" id="GO:0008270">
    <property type="term" value="F:zinc ion binding"/>
    <property type="evidence" value="ECO:0007669"/>
    <property type="project" value="UniProtKB-KW"/>
</dbReference>
<evidence type="ECO:0000256" key="11">
    <source>
        <dbReference type="SAM" id="MobiDB-lite"/>
    </source>
</evidence>
<feature type="domain" description="C3H1-type" evidence="12">
    <location>
        <begin position="949"/>
        <end position="975"/>
    </location>
</feature>
<evidence type="ECO:0000256" key="7">
    <source>
        <dbReference type="ARBA" id="ARBA00064187"/>
    </source>
</evidence>
<evidence type="ECO:0000256" key="5">
    <source>
        <dbReference type="ARBA" id="ARBA00023125"/>
    </source>
</evidence>
<keyword evidence="1 10" id="KW-0479">Metal-binding</keyword>
<comment type="subunit">
    <text evidence="7">Interacts with SMAD1, SMAD3, SMAD4, CPSF2 and CPSF3.</text>
</comment>
<feature type="zinc finger region" description="C3H1-type" evidence="10">
    <location>
        <begin position="949"/>
        <end position="975"/>
    </location>
</feature>
<evidence type="ECO:0000259" key="12">
    <source>
        <dbReference type="PROSITE" id="PS50103"/>
    </source>
</evidence>
<evidence type="ECO:0000256" key="9">
    <source>
        <dbReference type="ARBA" id="ARBA00079564"/>
    </source>
</evidence>
<feature type="zinc finger region" description="C3H1-type" evidence="10">
    <location>
        <begin position="976"/>
        <end position="1003"/>
    </location>
</feature>
<dbReference type="FunFam" id="4.10.1000.10:FF:000008">
    <property type="entry name" value="zinc finger CCCH domain-containing protein 3"/>
    <property type="match status" value="1"/>
</dbReference>
<comment type="function">
    <text evidence="6">Required for the export of polyadenylated mRNAs from the nucleus. Enhances ACVR1B-induced SMAD-dependent transcription. Binds to single-stranded DNA but not to double-stranded DNA in vitro. Involved in RNA cleavage.</text>
</comment>
<keyword evidence="3 10" id="KW-0863">Zinc-finger</keyword>
<evidence type="ECO:0000256" key="1">
    <source>
        <dbReference type="ARBA" id="ARBA00022723"/>
    </source>
</evidence>
<sequence length="1041" mass="116716">MATKKSESEKLKAKIKYLTDLINKAKTVGHLEHKKPRMKAVTRPQLHSTKWMKQPAPVQFSKRKDLISIHQRKGSSSSQCLTLSASKFHWKSSKSQDEPSVSLLNKKSFQIQSIVPKKEDKNQDVPRISCIPSDQKQMITTSLQDNYFKAEVSKKTASPVDPAYKIAKPSFSSSKKTHILNSTATSEKSICSVKQPVNSSSQKITEITDTKANLDTEIQKISEYTLTKASLDTKRQKITKISDPKASLDTKGQKITEIAGIKAAADTKQQKRTGIKASLDTKGQKIPEITGIKAAADTKQQKRTGIKASLDTKGQKIPEIAGIKAAADTKQQKRTGIKASLDTKGLKMSEIAGIKAAADTKQQKRTGIKAALDTERQKMSEITGSEAALDAKRLKMTADPIAHLSPLKESTSVISPTESSMRSNLDKLRLRQVLLETKVRMINLENCISEQKDKLANMSSTKSPVHDVFQKHILNKEKTLLTSSPSSSGNLKGFRKAELTETMVHSVSPVEKAKGSNSLRTRFKILNKSSNQERTGTHGNIEKKVIKTRYSIRKISNNSESTASDKKRTRSSLVTQYNLRRSVNNNPETLPTTNTSSTTVKRSSDYDTSHAQLVAKTIRSKYKLKKVLVDRSKLTSPKFSPKSIDYHESKMKWTARKQRNSSSWSTWKGKLKSHYTGAHKYYLGYTNFVTRAGQASRGRYAGSRTSSWHTPYVLQKGQKQNYFHIRNAASKVQYLKEHIPFNPRLRIDRRKQERKEIPQAGVLSISTNRMVNRSSSRKMRLRNPIIVKNVKLSFADVKSTCTKIFTINGVKFKMDTSGKSLQRISPVKAKASSVTPRKSPVSRVDIGGVTYIQTKPGTLEIDSSYKTRALASQVVHKSLVTAMAANYKKTNAFKLMAKRYCKFYNRFGKCNRGDKCPYIHDPDKIVVCTRFLRGTCKVTDCPFSHKISKEKMPVCSFFLRGICNRDDCPYQHVNVGKDAKLCQDFVNGYCPLGEKCKKRHILVCTHFSRTGSCPDGKQCKLVHKRPRKRTNSFVSGKEHTA</sequence>
<keyword evidence="5" id="KW-0238">DNA-binding</keyword>